<reference evidence="2" key="1">
    <citation type="submission" date="2015-07" db="EMBL/GenBank/DDBJ databases">
        <title>Fjat-10036 dsm4.</title>
        <authorList>
            <person name="Liu B."/>
            <person name="Wang J."/>
            <person name="Zhu Y."/>
            <person name="Liu G."/>
            <person name="Chen Q."/>
            <person name="Chen Z."/>
            <person name="Lan J."/>
            <person name="Che J."/>
            <person name="Ge C."/>
            <person name="Shi H."/>
            <person name="Pan Z."/>
            <person name="Liu X."/>
        </authorList>
    </citation>
    <scope>NUCLEOTIDE SEQUENCE [LARGE SCALE GENOMIC DNA]</scope>
    <source>
        <strain evidence="2">DSM 4</strain>
    </source>
</reference>
<evidence type="ECO:0000313" key="1">
    <source>
        <dbReference type="EMBL" id="KON87004.1"/>
    </source>
</evidence>
<accession>A0A0M0GAZ7</accession>
<dbReference type="OrthoDB" id="581132at2"/>
<gene>
    <name evidence="1" type="ORF">AF332_09395</name>
</gene>
<dbReference type="STRING" id="1459.AF332_09395"/>
<protein>
    <submittedName>
        <fullName evidence="1">Uncharacterized protein</fullName>
    </submittedName>
</protein>
<name>A0A0M0GAZ7_SPOGL</name>
<keyword evidence="2" id="KW-1185">Reference proteome</keyword>
<dbReference type="AlphaFoldDB" id="A0A0M0GAZ7"/>
<dbReference type="RefSeq" id="WP_053434357.1">
    <property type="nucleotide sequence ID" value="NZ_LGUF01000007.1"/>
</dbReference>
<dbReference type="EMBL" id="LGUF01000007">
    <property type="protein sequence ID" value="KON87004.1"/>
    <property type="molecule type" value="Genomic_DNA"/>
</dbReference>
<dbReference type="PATRIC" id="fig|1459.3.peg.2000"/>
<organism evidence="1 2">
    <name type="scientific">Sporosarcina globispora</name>
    <name type="common">Bacillus globisporus</name>
    <dbReference type="NCBI Taxonomy" id="1459"/>
    <lineage>
        <taxon>Bacteria</taxon>
        <taxon>Bacillati</taxon>
        <taxon>Bacillota</taxon>
        <taxon>Bacilli</taxon>
        <taxon>Bacillales</taxon>
        <taxon>Caryophanaceae</taxon>
        <taxon>Sporosarcina</taxon>
    </lineage>
</organism>
<sequence length="339" mass="40836">MSSNDREVYKQFIPIDKRTIQGKDDGVNYVYFSSVKEFKEKYNITFEETTPHFVKIEWNLEQLNNEVQLEKKYPFLHRLIKRRVHFLTTLIEYSREKIISPVARQEGNYYFFASSRYLARKYFSSYNTWNRNISIFCTLGLLNKVKTNNRTTERRAIRETKALAQKMGIDYKKLSPINFYTISIYNDELLTESNRRAKVLLDNNFRANGFSKFFLIKVFGQEFADSIFHDERYISEYSQYVQTQIEKFILNDINRHGYTTKERILRYVQINYSQLQPWEYGFNKEKQNKKAILSREFDRSISEVKEKYNLEYKKANKELKEKFKLDTSKTIIFENGNND</sequence>
<dbReference type="Proteomes" id="UP000037109">
    <property type="component" value="Unassembled WGS sequence"/>
</dbReference>
<proteinExistence type="predicted"/>
<comment type="caution">
    <text evidence="1">The sequence shown here is derived from an EMBL/GenBank/DDBJ whole genome shotgun (WGS) entry which is preliminary data.</text>
</comment>
<evidence type="ECO:0000313" key="2">
    <source>
        <dbReference type="Proteomes" id="UP000037109"/>
    </source>
</evidence>